<evidence type="ECO:0000256" key="4">
    <source>
        <dbReference type="ARBA" id="ARBA00012297"/>
    </source>
</evidence>
<feature type="domain" description="Plastocyanin-like" evidence="12">
    <location>
        <begin position="432"/>
        <end position="561"/>
    </location>
</feature>
<dbReference type="Proteomes" id="UP000799421">
    <property type="component" value="Unassembled WGS sequence"/>
</dbReference>
<comment type="catalytic activity">
    <reaction evidence="1">
        <text>4 hydroquinone + O2 = 4 benzosemiquinone + 2 H2O</text>
        <dbReference type="Rhea" id="RHEA:11276"/>
        <dbReference type="ChEBI" id="CHEBI:15377"/>
        <dbReference type="ChEBI" id="CHEBI:15379"/>
        <dbReference type="ChEBI" id="CHEBI:17594"/>
        <dbReference type="ChEBI" id="CHEBI:17977"/>
        <dbReference type="EC" id="1.10.3.2"/>
    </reaction>
</comment>
<dbReference type="CDD" id="cd13901">
    <property type="entry name" value="CuRO_3_MaLCC_like"/>
    <property type="match status" value="1"/>
</dbReference>
<dbReference type="OrthoDB" id="2121828at2759"/>
<evidence type="ECO:0000256" key="8">
    <source>
        <dbReference type="ARBA" id="ARBA00023180"/>
    </source>
</evidence>
<keyword evidence="6" id="KW-0560">Oxidoreductase</keyword>
<evidence type="ECO:0000256" key="10">
    <source>
        <dbReference type="SAM" id="SignalP"/>
    </source>
</evidence>
<evidence type="ECO:0000259" key="11">
    <source>
        <dbReference type="Pfam" id="PF00394"/>
    </source>
</evidence>
<dbReference type="CDD" id="cd13854">
    <property type="entry name" value="CuRO_1_MaLCC_like"/>
    <property type="match status" value="1"/>
</dbReference>
<keyword evidence="15" id="KW-1185">Reference proteome</keyword>
<dbReference type="FunFam" id="2.60.40.420:FF:000045">
    <property type="entry name" value="Laccase 2"/>
    <property type="match status" value="1"/>
</dbReference>
<proteinExistence type="inferred from homology"/>
<dbReference type="InterPro" id="IPR045087">
    <property type="entry name" value="Cu-oxidase_fam"/>
</dbReference>
<dbReference type="InterPro" id="IPR001117">
    <property type="entry name" value="Cu-oxidase_2nd"/>
</dbReference>
<dbReference type="FunFam" id="2.60.40.420:FF:000021">
    <property type="entry name" value="Extracellular dihydrogeodin oxidase/laccase"/>
    <property type="match status" value="1"/>
</dbReference>
<dbReference type="PANTHER" id="PTHR11709:SF87">
    <property type="entry name" value="LACCASE"/>
    <property type="match status" value="1"/>
</dbReference>
<dbReference type="Pfam" id="PF07731">
    <property type="entry name" value="Cu-oxidase_2"/>
    <property type="match status" value="1"/>
</dbReference>
<evidence type="ECO:0000256" key="6">
    <source>
        <dbReference type="ARBA" id="ARBA00023002"/>
    </source>
</evidence>
<feature type="signal peptide" evidence="10">
    <location>
        <begin position="1"/>
        <end position="20"/>
    </location>
</feature>
<organism evidence="14 15">
    <name type="scientific">Piedraia hortae CBS 480.64</name>
    <dbReference type="NCBI Taxonomy" id="1314780"/>
    <lineage>
        <taxon>Eukaryota</taxon>
        <taxon>Fungi</taxon>
        <taxon>Dikarya</taxon>
        <taxon>Ascomycota</taxon>
        <taxon>Pezizomycotina</taxon>
        <taxon>Dothideomycetes</taxon>
        <taxon>Dothideomycetidae</taxon>
        <taxon>Capnodiales</taxon>
        <taxon>Piedraiaceae</taxon>
        <taxon>Piedraia</taxon>
    </lineage>
</organism>
<dbReference type="SUPFAM" id="SSF49503">
    <property type="entry name" value="Cupredoxins"/>
    <property type="match status" value="3"/>
</dbReference>
<evidence type="ECO:0000259" key="12">
    <source>
        <dbReference type="Pfam" id="PF07731"/>
    </source>
</evidence>
<evidence type="ECO:0000256" key="1">
    <source>
        <dbReference type="ARBA" id="ARBA00000349"/>
    </source>
</evidence>
<dbReference type="InterPro" id="IPR011706">
    <property type="entry name" value="Cu-oxidase_C"/>
</dbReference>
<name>A0A6A7BZD9_9PEZI</name>
<evidence type="ECO:0000313" key="14">
    <source>
        <dbReference type="EMBL" id="KAF2860065.1"/>
    </source>
</evidence>
<protein>
    <recommendedName>
        <fullName evidence="4">laccase</fullName>
        <ecNumber evidence="4">1.10.3.2</ecNumber>
    </recommendedName>
</protein>
<evidence type="ECO:0000313" key="15">
    <source>
        <dbReference type="Proteomes" id="UP000799421"/>
    </source>
</evidence>
<dbReference type="GO" id="GO:0046274">
    <property type="term" value="P:lignin catabolic process"/>
    <property type="evidence" value="ECO:0007669"/>
    <property type="project" value="UniProtKB-KW"/>
</dbReference>
<evidence type="ECO:0000256" key="2">
    <source>
        <dbReference type="ARBA" id="ARBA00001935"/>
    </source>
</evidence>
<feature type="chain" id="PRO_5025466569" description="laccase" evidence="10">
    <location>
        <begin position="21"/>
        <end position="593"/>
    </location>
</feature>
<keyword evidence="10" id="KW-0732">Signal</keyword>
<evidence type="ECO:0000256" key="3">
    <source>
        <dbReference type="ARBA" id="ARBA00010609"/>
    </source>
</evidence>
<dbReference type="GO" id="GO:0052716">
    <property type="term" value="F:hydroquinone:oxygen oxidoreductase activity"/>
    <property type="evidence" value="ECO:0007669"/>
    <property type="project" value="UniProtKB-EC"/>
</dbReference>
<feature type="domain" description="Plastocyanin-like" evidence="11">
    <location>
        <begin position="210"/>
        <end position="351"/>
    </location>
</feature>
<gene>
    <name evidence="14" type="ORF">K470DRAFT_217734</name>
</gene>
<keyword evidence="9" id="KW-0439">Lignin degradation</keyword>
<comment type="similarity">
    <text evidence="3">Belongs to the multicopper oxidase family.</text>
</comment>
<dbReference type="InterPro" id="IPR033138">
    <property type="entry name" value="Cu_oxidase_CS"/>
</dbReference>
<dbReference type="EMBL" id="MU005985">
    <property type="protein sequence ID" value="KAF2860065.1"/>
    <property type="molecule type" value="Genomic_DNA"/>
</dbReference>
<dbReference type="PANTHER" id="PTHR11709">
    <property type="entry name" value="MULTI-COPPER OXIDASE"/>
    <property type="match status" value="1"/>
</dbReference>
<reference evidence="14" key="1">
    <citation type="journal article" date="2020" name="Stud. Mycol.">
        <title>101 Dothideomycetes genomes: a test case for predicting lifestyles and emergence of pathogens.</title>
        <authorList>
            <person name="Haridas S."/>
            <person name="Albert R."/>
            <person name="Binder M."/>
            <person name="Bloem J."/>
            <person name="Labutti K."/>
            <person name="Salamov A."/>
            <person name="Andreopoulos B."/>
            <person name="Baker S."/>
            <person name="Barry K."/>
            <person name="Bills G."/>
            <person name="Bluhm B."/>
            <person name="Cannon C."/>
            <person name="Castanera R."/>
            <person name="Culley D."/>
            <person name="Daum C."/>
            <person name="Ezra D."/>
            <person name="Gonzalez J."/>
            <person name="Henrissat B."/>
            <person name="Kuo A."/>
            <person name="Liang C."/>
            <person name="Lipzen A."/>
            <person name="Lutzoni F."/>
            <person name="Magnuson J."/>
            <person name="Mondo S."/>
            <person name="Nolan M."/>
            <person name="Ohm R."/>
            <person name="Pangilinan J."/>
            <person name="Park H.-J."/>
            <person name="Ramirez L."/>
            <person name="Alfaro M."/>
            <person name="Sun H."/>
            <person name="Tritt A."/>
            <person name="Yoshinaga Y."/>
            <person name="Zwiers L.-H."/>
            <person name="Turgeon B."/>
            <person name="Goodwin S."/>
            <person name="Spatafora J."/>
            <person name="Crous P."/>
            <person name="Grigoriev I."/>
        </authorList>
    </citation>
    <scope>NUCLEOTIDE SEQUENCE</scope>
    <source>
        <strain evidence="14">CBS 480.64</strain>
    </source>
</reference>
<keyword evidence="7" id="KW-0186">Copper</keyword>
<feature type="domain" description="Plastocyanin-like" evidence="13">
    <location>
        <begin position="83"/>
        <end position="198"/>
    </location>
</feature>
<dbReference type="GO" id="GO:0005507">
    <property type="term" value="F:copper ion binding"/>
    <property type="evidence" value="ECO:0007669"/>
    <property type="project" value="InterPro"/>
</dbReference>
<evidence type="ECO:0000256" key="9">
    <source>
        <dbReference type="ARBA" id="ARBA00023185"/>
    </source>
</evidence>
<sequence>MKFQALTCLCLVSYASKSYGYALPAPLVAPLAINPLQGPQADNSSCVYGPNNRQCWASGYSVDADFDQNYPITNGTVVYNLTITNSTCNPDGNGPRPCMLINNQYPGPTIRASWGDRLIINVHNQLQNNGTSIHWHGVRQLNSTESDGVGGITECPIAPGDSKTYSFRVTQFGTSWYHSHFSSQYGDGVIGPMIFEGPASANYDEDLGPYMLNEWYYQTASQINSIAMKLLQTNPPSLPPPADNILINGTNINHNGAGNYGRVSMQAGKRYRLRLINSAVDNHYHVSLDNHNMTIIASDFIPINPITVTTLLIAIGQRYDVVIHANQRPGNYWFRASVAQECGFDNKQLEGRSIFTYNNITFAEPNTTAYTWPRTCDESMRLEPTWYQPVPSDSFIQTIQQMDVNLTSVNPPFNGDMVNAWTLGGSPLNIEWDRPTLQYILDNNSSYPPRYNVHTTRSRNAWNYWIIQQGPGAPPAAHPIHLHGHDFFVLGRQDNSTFDRTSSVSLLNFNTPPRRDTATVPSRGWMVIAFPTNNPGAWLMHCHIAWHVAGGLGSQFIELPGEITVNRDAFDQTCKNWKEYVAKDAVQKEDSGL</sequence>
<dbReference type="Pfam" id="PF00394">
    <property type="entry name" value="Cu-oxidase"/>
    <property type="match status" value="1"/>
</dbReference>
<dbReference type="AlphaFoldDB" id="A0A6A7BZD9"/>
<dbReference type="PROSITE" id="PS00079">
    <property type="entry name" value="MULTICOPPER_OXIDASE1"/>
    <property type="match status" value="1"/>
</dbReference>
<dbReference type="InterPro" id="IPR011707">
    <property type="entry name" value="Cu-oxidase-like_N"/>
</dbReference>
<evidence type="ECO:0000256" key="5">
    <source>
        <dbReference type="ARBA" id="ARBA00022723"/>
    </source>
</evidence>
<dbReference type="Gene3D" id="2.60.40.420">
    <property type="entry name" value="Cupredoxins - blue copper proteins"/>
    <property type="match status" value="3"/>
</dbReference>
<dbReference type="InterPro" id="IPR008972">
    <property type="entry name" value="Cupredoxin"/>
</dbReference>
<evidence type="ECO:0000259" key="13">
    <source>
        <dbReference type="Pfam" id="PF07732"/>
    </source>
</evidence>
<dbReference type="Pfam" id="PF07732">
    <property type="entry name" value="Cu-oxidase_3"/>
    <property type="match status" value="1"/>
</dbReference>
<dbReference type="EC" id="1.10.3.2" evidence="4"/>
<evidence type="ECO:0000256" key="7">
    <source>
        <dbReference type="ARBA" id="ARBA00023008"/>
    </source>
</evidence>
<comment type="cofactor">
    <cofactor evidence="2">
        <name>Cu cation</name>
        <dbReference type="ChEBI" id="CHEBI:23378"/>
    </cofactor>
</comment>
<accession>A0A6A7BZD9</accession>
<keyword evidence="8" id="KW-0325">Glycoprotein</keyword>
<keyword evidence="5" id="KW-0479">Metal-binding</keyword>
<dbReference type="InterPro" id="IPR002355">
    <property type="entry name" value="Cu_oxidase_Cu_BS"/>
</dbReference>
<dbReference type="PROSITE" id="PS00080">
    <property type="entry name" value="MULTICOPPER_OXIDASE2"/>
    <property type="match status" value="1"/>
</dbReference>
<dbReference type="CDD" id="cd13880">
    <property type="entry name" value="CuRO_2_MaLCC_like"/>
    <property type="match status" value="1"/>
</dbReference>